<dbReference type="AlphaFoldDB" id="A0A084H353"/>
<protein>
    <recommendedName>
        <fullName evidence="3">Spore germination protein</fullName>
    </recommendedName>
</protein>
<reference evidence="1 2" key="1">
    <citation type="journal article" date="2005" name="Int. J. Syst. Evol. Microbiol.">
        <title>Bacillus cibi sp. nov., isolated from jeotgal, a traditional Korean fermented seafood.</title>
        <authorList>
            <person name="Yoon J.H."/>
            <person name="Lee C.H."/>
            <person name="Oh T.K."/>
        </authorList>
    </citation>
    <scope>NUCLEOTIDE SEQUENCE [LARGE SCALE GENOMIC DNA]</scope>
    <source>
        <strain evidence="1 2">DSM 16189</strain>
    </source>
</reference>
<proteinExistence type="predicted"/>
<name>A0A084H353_METID</name>
<dbReference type="EMBL" id="JNVC02000001">
    <property type="protein sequence ID" value="KEZ54015.1"/>
    <property type="molecule type" value="Genomic_DNA"/>
</dbReference>
<comment type="caution">
    <text evidence="1">The sequence shown here is derived from an EMBL/GenBank/DDBJ whole genome shotgun (WGS) entry which is preliminary data.</text>
</comment>
<dbReference type="InterPro" id="IPR019618">
    <property type="entry name" value="Spore_germination_GerPA"/>
</dbReference>
<evidence type="ECO:0000313" key="1">
    <source>
        <dbReference type="EMBL" id="KEZ54015.1"/>
    </source>
</evidence>
<organism evidence="1 2">
    <name type="scientific">Metabacillus indicus</name>
    <name type="common">Bacillus indicus</name>
    <dbReference type="NCBI Taxonomy" id="246786"/>
    <lineage>
        <taxon>Bacteria</taxon>
        <taxon>Bacillati</taxon>
        <taxon>Bacillota</taxon>
        <taxon>Bacilli</taxon>
        <taxon>Bacillales</taxon>
        <taxon>Bacillaceae</taxon>
        <taxon>Metabacillus</taxon>
    </lineage>
</organism>
<sequence length="80" mass="8707">MPFQINVFNFQVNGVTQNGNVDLGPTVHNSHTANSKFFGVNFSLGNFSPTFSQMNTCTIDPDVSDQDQIANPSMPVVSQI</sequence>
<keyword evidence="2" id="KW-1185">Reference proteome</keyword>
<dbReference type="STRING" id="246786.GS18_0203550"/>
<dbReference type="OrthoDB" id="2899658at2"/>
<dbReference type="RefSeq" id="WP_029285275.1">
    <property type="nucleotide sequence ID" value="NZ_CP176757.1"/>
</dbReference>
<accession>A0A084H353</accession>
<dbReference type="Proteomes" id="UP000028549">
    <property type="component" value="Unassembled WGS sequence"/>
</dbReference>
<dbReference type="Pfam" id="PF10676">
    <property type="entry name" value="gerPA"/>
    <property type="match status" value="1"/>
</dbReference>
<gene>
    <name evidence="1" type="ORF">GS18_0203550</name>
</gene>
<evidence type="ECO:0000313" key="2">
    <source>
        <dbReference type="Proteomes" id="UP000028549"/>
    </source>
</evidence>
<evidence type="ECO:0008006" key="3">
    <source>
        <dbReference type="Google" id="ProtNLM"/>
    </source>
</evidence>